<dbReference type="EMBL" id="JALJOU010000006">
    <property type="protein sequence ID" value="KAK9843461.1"/>
    <property type="molecule type" value="Genomic_DNA"/>
</dbReference>
<proteinExistence type="predicted"/>
<feature type="region of interest" description="Disordered" evidence="1">
    <location>
        <begin position="98"/>
        <end position="117"/>
    </location>
</feature>
<feature type="compositionally biased region" description="Low complexity" evidence="1">
    <location>
        <begin position="1"/>
        <end position="12"/>
    </location>
</feature>
<feature type="region of interest" description="Disordered" evidence="1">
    <location>
        <begin position="1"/>
        <end position="23"/>
    </location>
</feature>
<accession>A0AAW1SD13</accession>
<protein>
    <submittedName>
        <fullName evidence="2">Uncharacterized protein</fullName>
    </submittedName>
</protein>
<gene>
    <name evidence="2" type="ORF">WJX81_004151</name>
</gene>
<evidence type="ECO:0000313" key="3">
    <source>
        <dbReference type="Proteomes" id="UP001445335"/>
    </source>
</evidence>
<reference evidence="2 3" key="1">
    <citation type="journal article" date="2024" name="Nat. Commun.">
        <title>Phylogenomics reveals the evolutionary origins of lichenization in chlorophyte algae.</title>
        <authorList>
            <person name="Puginier C."/>
            <person name="Libourel C."/>
            <person name="Otte J."/>
            <person name="Skaloud P."/>
            <person name="Haon M."/>
            <person name="Grisel S."/>
            <person name="Petersen M."/>
            <person name="Berrin J.G."/>
            <person name="Delaux P.M."/>
            <person name="Dal Grande F."/>
            <person name="Keller J."/>
        </authorList>
    </citation>
    <scope>NUCLEOTIDE SEQUENCE [LARGE SCALE GENOMIC DNA]</scope>
    <source>
        <strain evidence="2 3">SAG 245.80</strain>
    </source>
</reference>
<evidence type="ECO:0000313" key="2">
    <source>
        <dbReference type="EMBL" id="KAK9843461.1"/>
    </source>
</evidence>
<name>A0AAW1SD13_9CHLO</name>
<evidence type="ECO:0000256" key="1">
    <source>
        <dbReference type="SAM" id="MobiDB-lite"/>
    </source>
</evidence>
<sequence length="191" mass="19724">MPGAEGAAAAAGTRANKPHGQHDSAALRAAACAKAASITKGACDRMSPRSAHRLKEPFLPICHSTTENTTRSGGAKKALNSLKRALCCLRPKVAPDELPATGPAAGTGVPAQTSPTLLPGPKVKPHQANQGSAMSTGRLRLVLKLDLSQVWIEEPPASKAARRMGRTAPAPTSLFRLCAALGSQPLCLAWT</sequence>
<dbReference type="AlphaFoldDB" id="A0AAW1SD13"/>
<dbReference type="Proteomes" id="UP001445335">
    <property type="component" value="Unassembled WGS sequence"/>
</dbReference>
<keyword evidence="3" id="KW-1185">Reference proteome</keyword>
<comment type="caution">
    <text evidence="2">The sequence shown here is derived from an EMBL/GenBank/DDBJ whole genome shotgun (WGS) entry which is preliminary data.</text>
</comment>
<feature type="compositionally biased region" description="Low complexity" evidence="1">
    <location>
        <begin position="99"/>
        <end position="113"/>
    </location>
</feature>
<organism evidence="2 3">
    <name type="scientific">Elliptochloris bilobata</name>
    <dbReference type="NCBI Taxonomy" id="381761"/>
    <lineage>
        <taxon>Eukaryota</taxon>
        <taxon>Viridiplantae</taxon>
        <taxon>Chlorophyta</taxon>
        <taxon>core chlorophytes</taxon>
        <taxon>Trebouxiophyceae</taxon>
        <taxon>Trebouxiophyceae incertae sedis</taxon>
        <taxon>Elliptochloris clade</taxon>
        <taxon>Elliptochloris</taxon>
    </lineage>
</organism>